<evidence type="ECO:0000256" key="1">
    <source>
        <dbReference type="SAM" id="MobiDB-lite"/>
    </source>
</evidence>
<dbReference type="AlphaFoldDB" id="A0A1R3J0E4"/>
<name>A0A1R3J0E4_9ROSI</name>
<keyword evidence="3" id="KW-1185">Reference proteome</keyword>
<organism evidence="2 3">
    <name type="scientific">Corchorus olitorius</name>
    <dbReference type="NCBI Taxonomy" id="93759"/>
    <lineage>
        <taxon>Eukaryota</taxon>
        <taxon>Viridiplantae</taxon>
        <taxon>Streptophyta</taxon>
        <taxon>Embryophyta</taxon>
        <taxon>Tracheophyta</taxon>
        <taxon>Spermatophyta</taxon>
        <taxon>Magnoliopsida</taxon>
        <taxon>eudicotyledons</taxon>
        <taxon>Gunneridae</taxon>
        <taxon>Pentapetalae</taxon>
        <taxon>rosids</taxon>
        <taxon>malvids</taxon>
        <taxon>Malvales</taxon>
        <taxon>Malvaceae</taxon>
        <taxon>Grewioideae</taxon>
        <taxon>Apeibeae</taxon>
        <taxon>Corchorus</taxon>
    </lineage>
</organism>
<accession>A0A1R3J0E4</accession>
<evidence type="ECO:0000313" key="2">
    <source>
        <dbReference type="EMBL" id="OMO88298.1"/>
    </source>
</evidence>
<sequence length="204" mass="23132">MAERRSRETAEFQMNILLNGENADSLRLVGDGMYNFQMQDATNSLHLIQEGVEEQAQHQESTQQQEENMEVALTPGYRCTVNEDDFVSAFLKDSPNDEEQERNNNGHGKQDRKGKRIRMEEGHSDTDSEDGRRIRQRLQSLDVNEMVAVMERQSQGALVIKDNDNSELGLRKLPPGNPRNPIGTSSLEQKKVMATDIDDPVLFA</sequence>
<feature type="region of interest" description="Disordered" evidence="1">
    <location>
        <begin position="173"/>
        <end position="204"/>
    </location>
</feature>
<feature type="region of interest" description="Disordered" evidence="1">
    <location>
        <begin position="92"/>
        <end position="133"/>
    </location>
</feature>
<proteinExistence type="predicted"/>
<comment type="caution">
    <text evidence="2">The sequence shown here is derived from an EMBL/GenBank/DDBJ whole genome shotgun (WGS) entry which is preliminary data.</text>
</comment>
<gene>
    <name evidence="2" type="ORF">COLO4_20321</name>
</gene>
<protein>
    <submittedName>
        <fullName evidence="2">Uncharacterized protein</fullName>
    </submittedName>
</protein>
<dbReference type="Proteomes" id="UP000187203">
    <property type="component" value="Unassembled WGS sequence"/>
</dbReference>
<evidence type="ECO:0000313" key="3">
    <source>
        <dbReference type="Proteomes" id="UP000187203"/>
    </source>
</evidence>
<feature type="compositionally biased region" description="Basic and acidic residues" evidence="1">
    <location>
        <begin position="101"/>
        <end position="133"/>
    </location>
</feature>
<dbReference type="EMBL" id="AWUE01017108">
    <property type="protein sequence ID" value="OMO88298.1"/>
    <property type="molecule type" value="Genomic_DNA"/>
</dbReference>
<reference evidence="3" key="1">
    <citation type="submission" date="2013-09" db="EMBL/GenBank/DDBJ databases">
        <title>Corchorus olitorius genome sequencing.</title>
        <authorList>
            <person name="Alam M."/>
            <person name="Haque M.S."/>
            <person name="Islam M.S."/>
            <person name="Emdad E.M."/>
            <person name="Islam M.M."/>
            <person name="Ahmed B."/>
            <person name="Halim A."/>
            <person name="Hossen Q.M.M."/>
            <person name="Hossain M.Z."/>
            <person name="Ahmed R."/>
            <person name="Khan M.M."/>
            <person name="Islam R."/>
            <person name="Rashid M.M."/>
            <person name="Khan S.A."/>
            <person name="Rahman M.S."/>
            <person name="Alam M."/>
            <person name="Yahiya A.S."/>
            <person name="Khan M.S."/>
            <person name="Azam M.S."/>
            <person name="Haque T."/>
            <person name="Lashkar M.Z.H."/>
            <person name="Akhand A.I."/>
            <person name="Morshed G."/>
            <person name="Roy S."/>
            <person name="Uddin K.S."/>
            <person name="Rabeya T."/>
            <person name="Hossain A.S."/>
            <person name="Chowdhury A."/>
            <person name="Snigdha A.R."/>
            <person name="Mortoza M.S."/>
            <person name="Matin S.A."/>
            <person name="Hoque S.M.E."/>
            <person name="Islam M.K."/>
            <person name="Roy D.K."/>
            <person name="Haider R."/>
            <person name="Moosa M.M."/>
            <person name="Elias S.M."/>
            <person name="Hasan A.M."/>
            <person name="Jahan S."/>
            <person name="Shafiuddin M."/>
            <person name="Mahmood N."/>
            <person name="Shommy N.S."/>
        </authorList>
    </citation>
    <scope>NUCLEOTIDE SEQUENCE [LARGE SCALE GENOMIC DNA]</scope>
    <source>
        <strain evidence="3">cv. O-4</strain>
    </source>
</reference>